<feature type="region of interest" description="Disordered" evidence="1">
    <location>
        <begin position="89"/>
        <end position="108"/>
    </location>
</feature>
<feature type="region of interest" description="Disordered" evidence="1">
    <location>
        <begin position="30"/>
        <end position="69"/>
    </location>
</feature>
<protein>
    <submittedName>
        <fullName evidence="2">Uncharacterized protein</fullName>
    </submittedName>
</protein>
<sequence>MGEKGWGSYYTFSMGGVIMKLRSGSKMCPEEEAPLKVKRSRGTMMDDELELSSGSDFDPKEEGETKSKGNVSLVEETLLELETRDYFGSSEEEVSHREAEGTSTGPIYRKKGRRWRHKAACDMVVSAGDGVAKRGPVPVSVKGRCTLELICDFKKKMEYCHREAVECNIFKPRELTTTLVMAWVPRKKGFRLAGRVVPFFVFNVALFTGLPVTGNQVEFGDESEQMLFWEVSKRTNGKVYGGEEVEIDEGDK</sequence>
<feature type="compositionally biased region" description="Basic and acidic residues" evidence="1">
    <location>
        <begin position="57"/>
        <end position="67"/>
    </location>
</feature>
<evidence type="ECO:0000313" key="3">
    <source>
        <dbReference type="Proteomes" id="UP001153076"/>
    </source>
</evidence>
<dbReference type="Proteomes" id="UP001153076">
    <property type="component" value="Unassembled WGS sequence"/>
</dbReference>
<dbReference type="AlphaFoldDB" id="A0A9Q1JGH3"/>
<keyword evidence="3" id="KW-1185">Reference proteome</keyword>
<gene>
    <name evidence="2" type="ORF">Cgig2_002937</name>
</gene>
<accession>A0A9Q1JGH3</accession>
<dbReference type="OrthoDB" id="1433100at2759"/>
<proteinExistence type="predicted"/>
<comment type="caution">
    <text evidence="2">The sequence shown here is derived from an EMBL/GenBank/DDBJ whole genome shotgun (WGS) entry which is preliminary data.</text>
</comment>
<dbReference type="EMBL" id="JAKOGI010001838">
    <property type="protein sequence ID" value="KAJ8423887.1"/>
    <property type="molecule type" value="Genomic_DNA"/>
</dbReference>
<organism evidence="2 3">
    <name type="scientific">Carnegiea gigantea</name>
    <dbReference type="NCBI Taxonomy" id="171969"/>
    <lineage>
        <taxon>Eukaryota</taxon>
        <taxon>Viridiplantae</taxon>
        <taxon>Streptophyta</taxon>
        <taxon>Embryophyta</taxon>
        <taxon>Tracheophyta</taxon>
        <taxon>Spermatophyta</taxon>
        <taxon>Magnoliopsida</taxon>
        <taxon>eudicotyledons</taxon>
        <taxon>Gunneridae</taxon>
        <taxon>Pentapetalae</taxon>
        <taxon>Caryophyllales</taxon>
        <taxon>Cactineae</taxon>
        <taxon>Cactaceae</taxon>
        <taxon>Cactoideae</taxon>
        <taxon>Echinocereeae</taxon>
        <taxon>Carnegiea</taxon>
    </lineage>
</organism>
<reference evidence="2" key="1">
    <citation type="submission" date="2022-04" db="EMBL/GenBank/DDBJ databases">
        <title>Carnegiea gigantea Genome sequencing and assembly v2.</title>
        <authorList>
            <person name="Copetti D."/>
            <person name="Sanderson M.J."/>
            <person name="Burquez A."/>
            <person name="Wojciechowski M.F."/>
        </authorList>
    </citation>
    <scope>NUCLEOTIDE SEQUENCE</scope>
    <source>
        <strain evidence="2">SGP5-SGP5p</strain>
        <tissue evidence="2">Aerial part</tissue>
    </source>
</reference>
<name>A0A9Q1JGH3_9CARY</name>
<evidence type="ECO:0000256" key="1">
    <source>
        <dbReference type="SAM" id="MobiDB-lite"/>
    </source>
</evidence>
<evidence type="ECO:0000313" key="2">
    <source>
        <dbReference type="EMBL" id="KAJ8423887.1"/>
    </source>
</evidence>